<organism evidence="4">
    <name type="scientific">marine sediment metagenome</name>
    <dbReference type="NCBI Taxonomy" id="412755"/>
    <lineage>
        <taxon>unclassified sequences</taxon>
        <taxon>metagenomes</taxon>
        <taxon>ecological metagenomes</taxon>
    </lineage>
</organism>
<keyword evidence="1" id="KW-0489">Methyltransferase</keyword>
<dbReference type="Gene3D" id="3.40.50.150">
    <property type="entry name" value="Vaccinia Virus protein VP39"/>
    <property type="match status" value="2"/>
</dbReference>
<evidence type="ECO:0000313" key="4">
    <source>
        <dbReference type="EMBL" id="KKN38245.1"/>
    </source>
</evidence>
<reference evidence="4" key="1">
    <citation type="journal article" date="2015" name="Nature">
        <title>Complex archaea that bridge the gap between prokaryotes and eukaryotes.</title>
        <authorList>
            <person name="Spang A."/>
            <person name="Saw J.H."/>
            <person name="Jorgensen S.L."/>
            <person name="Zaremba-Niedzwiedzka K."/>
            <person name="Martijn J."/>
            <person name="Lind A.E."/>
            <person name="van Eijk R."/>
            <person name="Schleper C."/>
            <person name="Guy L."/>
            <person name="Ettema T.J."/>
        </authorList>
    </citation>
    <scope>NUCLEOTIDE SEQUENCE</scope>
</reference>
<dbReference type="GO" id="GO:0008170">
    <property type="term" value="F:N-methyltransferase activity"/>
    <property type="evidence" value="ECO:0007669"/>
    <property type="project" value="InterPro"/>
</dbReference>
<dbReference type="InterPro" id="IPR002941">
    <property type="entry name" value="DNA_methylase_N4/N6"/>
</dbReference>
<feature type="domain" description="DNA methylase N-4/N-6" evidence="3">
    <location>
        <begin position="132"/>
        <end position="213"/>
    </location>
</feature>
<dbReference type="PRINTS" id="PR00508">
    <property type="entry name" value="S21N4MTFRASE"/>
</dbReference>
<dbReference type="Pfam" id="PF01555">
    <property type="entry name" value="N6_N4_Mtase"/>
    <property type="match status" value="1"/>
</dbReference>
<dbReference type="GO" id="GO:0032259">
    <property type="term" value="P:methylation"/>
    <property type="evidence" value="ECO:0007669"/>
    <property type="project" value="UniProtKB-KW"/>
</dbReference>
<evidence type="ECO:0000256" key="1">
    <source>
        <dbReference type="ARBA" id="ARBA00022603"/>
    </source>
</evidence>
<dbReference type="InterPro" id="IPR029063">
    <property type="entry name" value="SAM-dependent_MTases_sf"/>
</dbReference>
<dbReference type="InterPro" id="IPR001091">
    <property type="entry name" value="RM_Methyltransferase"/>
</dbReference>
<dbReference type="SUPFAM" id="SSF53335">
    <property type="entry name" value="S-adenosyl-L-methionine-dependent methyltransferases"/>
    <property type="match status" value="1"/>
</dbReference>
<comment type="caution">
    <text evidence="4">The sequence shown here is derived from an EMBL/GenBank/DDBJ whole genome shotgun (WGS) entry which is preliminary data.</text>
</comment>
<dbReference type="AlphaFoldDB" id="A0A0F9Q2S1"/>
<proteinExistence type="predicted"/>
<dbReference type="GO" id="GO:0003677">
    <property type="term" value="F:DNA binding"/>
    <property type="evidence" value="ECO:0007669"/>
    <property type="project" value="InterPro"/>
</dbReference>
<name>A0A0F9Q2S1_9ZZZZ</name>
<evidence type="ECO:0000259" key="3">
    <source>
        <dbReference type="Pfam" id="PF01555"/>
    </source>
</evidence>
<keyword evidence="2" id="KW-0808">Transferase</keyword>
<accession>A0A0F9Q2S1</accession>
<evidence type="ECO:0000256" key="2">
    <source>
        <dbReference type="ARBA" id="ARBA00022679"/>
    </source>
</evidence>
<sequence>MVILFTGNIIYDSCLNDENGLYTLEDNSVDISIYDPPFNAKKDYGVYKDDLKEKDYIKFMKTVLNECKRISRRGVGVYVDSWRFKLFWQLIFPDAHPIIIKKRCHTFANKINLLTKFHVILTNAFALNVKPKSTDIWDVTVITDGYICKERRYNHPAQTGKEPILKFLRLFSKEGETVLEPFIGSGSIIECCVQLNRNWFGYEINEGYRDIIEGRLEIWNL</sequence>
<dbReference type="EMBL" id="LAZR01001843">
    <property type="protein sequence ID" value="KKN38245.1"/>
    <property type="molecule type" value="Genomic_DNA"/>
</dbReference>
<gene>
    <name evidence="4" type="ORF">LCGC14_0755530</name>
</gene>
<protein>
    <recommendedName>
        <fullName evidence="3">DNA methylase N-4/N-6 domain-containing protein</fullName>
    </recommendedName>
</protein>